<gene>
    <name evidence="2" type="ORF">LPB3_09010</name>
</gene>
<keyword evidence="1" id="KW-1133">Transmembrane helix</keyword>
<reference evidence="3" key="1">
    <citation type="submission" date="2016-02" db="EMBL/GenBank/DDBJ databases">
        <authorList>
            <person name="Shin S.-K."/>
            <person name="Yi H."/>
            <person name="Kim E."/>
        </authorList>
    </citation>
    <scope>NUCLEOTIDE SEQUENCE [LARGE SCALE GENOMIC DNA]</scope>
    <source>
        <strain evidence="3">LPB0003</strain>
    </source>
</reference>
<keyword evidence="1" id="KW-0472">Membrane</keyword>
<keyword evidence="1" id="KW-0812">Transmembrane</keyword>
<proteinExistence type="predicted"/>
<feature type="transmembrane region" description="Helical" evidence="1">
    <location>
        <begin position="6"/>
        <end position="25"/>
    </location>
</feature>
<evidence type="ECO:0000256" key="1">
    <source>
        <dbReference type="SAM" id="Phobius"/>
    </source>
</evidence>
<dbReference type="OrthoDB" id="1493774at2"/>
<evidence type="ECO:0000313" key="3">
    <source>
        <dbReference type="Proteomes" id="UP000092584"/>
    </source>
</evidence>
<comment type="caution">
    <text evidence="2">The sequence shown here is derived from an EMBL/GenBank/DDBJ whole genome shotgun (WGS) entry which is preliminary data.</text>
</comment>
<dbReference type="Pfam" id="PF05751">
    <property type="entry name" value="FixH"/>
    <property type="match status" value="1"/>
</dbReference>
<keyword evidence="3" id="KW-1185">Reference proteome</keyword>
<accession>A0A1B8TY15</accession>
<dbReference type="Proteomes" id="UP000092584">
    <property type="component" value="Unassembled WGS sequence"/>
</dbReference>
<dbReference type="InterPro" id="IPR008620">
    <property type="entry name" value="FixH"/>
</dbReference>
<name>A0A1B8TY15_9FLAO</name>
<dbReference type="EMBL" id="LSFM01000022">
    <property type="protein sequence ID" value="OBY64508.1"/>
    <property type="molecule type" value="Genomic_DNA"/>
</dbReference>
<sequence>MKIGWGTGIVIAIVAFMSFILYLVITMSTDNNFSHDLVTEQYYQQELEYQQEINAEKNLRNLEEKITLQKSSEGLKIKFPTKFNNEKIEGKVFLYRPSNKQLDFEIPISTSDTYLLVPEQRLLNGRWNIKISWKHKNTDYLFKKELVY</sequence>
<dbReference type="RefSeq" id="WP_065319254.1">
    <property type="nucleotide sequence ID" value="NZ_CP017477.1"/>
</dbReference>
<protein>
    <submittedName>
        <fullName evidence="2">Cytochrome C oxidase Cbb3</fullName>
    </submittedName>
</protein>
<dbReference type="STRING" id="1774273.LPB03_03485"/>
<dbReference type="AlphaFoldDB" id="A0A1B8TY15"/>
<organism evidence="2 3">
    <name type="scientific">Polaribacter vadi</name>
    <dbReference type="NCBI Taxonomy" id="1774273"/>
    <lineage>
        <taxon>Bacteria</taxon>
        <taxon>Pseudomonadati</taxon>
        <taxon>Bacteroidota</taxon>
        <taxon>Flavobacteriia</taxon>
        <taxon>Flavobacteriales</taxon>
        <taxon>Flavobacteriaceae</taxon>
    </lineage>
</organism>
<dbReference type="KEGG" id="pob:LPB03_03485"/>
<evidence type="ECO:0000313" key="2">
    <source>
        <dbReference type="EMBL" id="OBY64508.1"/>
    </source>
</evidence>